<dbReference type="GO" id="GO:0000049">
    <property type="term" value="F:tRNA binding"/>
    <property type="evidence" value="ECO:0007669"/>
    <property type="project" value="UniProtKB-KW"/>
</dbReference>
<keyword evidence="6" id="KW-1185">Reference proteome</keyword>
<evidence type="ECO:0000256" key="2">
    <source>
        <dbReference type="ARBA" id="ARBA00022857"/>
    </source>
</evidence>
<keyword evidence="3" id="KW-0694">RNA-binding</keyword>
<evidence type="ECO:0000256" key="3">
    <source>
        <dbReference type="ARBA" id="ARBA00022884"/>
    </source>
</evidence>
<dbReference type="InterPro" id="IPR004653">
    <property type="entry name" value="DusA"/>
</dbReference>
<feature type="domain" description="DUS-like FMN-binding" evidence="4">
    <location>
        <begin position="92"/>
        <end position="357"/>
    </location>
</feature>
<dbReference type="InterPro" id="IPR013785">
    <property type="entry name" value="Aldolase_TIM"/>
</dbReference>
<evidence type="ECO:0000259" key="4">
    <source>
        <dbReference type="Pfam" id="PF01207"/>
    </source>
</evidence>
<dbReference type="SUPFAM" id="SSF51395">
    <property type="entry name" value="FMN-linked oxidoreductases"/>
    <property type="match status" value="1"/>
</dbReference>
<dbReference type="PANTHER" id="PTHR42907">
    <property type="entry name" value="FMN-LINKED OXIDOREDUCTASES SUPERFAMILY PROTEIN"/>
    <property type="match status" value="1"/>
</dbReference>
<accession>A0A813H9Q2</accession>
<evidence type="ECO:0000256" key="1">
    <source>
        <dbReference type="ARBA" id="ARBA00022555"/>
    </source>
</evidence>
<dbReference type="EMBL" id="CAJNNV010030962">
    <property type="protein sequence ID" value="CAE8634300.1"/>
    <property type="molecule type" value="Genomic_DNA"/>
</dbReference>
<dbReference type="PANTHER" id="PTHR42907:SF1">
    <property type="entry name" value="FMN-LINKED OXIDOREDUCTASES SUPERFAMILY PROTEIN"/>
    <property type="match status" value="1"/>
</dbReference>
<gene>
    <name evidence="5" type="ORF">PGLA1383_LOCUS49949</name>
</gene>
<dbReference type="InterPro" id="IPR035587">
    <property type="entry name" value="DUS-like_FMN-bd"/>
</dbReference>
<protein>
    <recommendedName>
        <fullName evidence="4">DUS-like FMN-binding domain-containing protein</fullName>
    </recommendedName>
</protein>
<dbReference type="Pfam" id="PF01207">
    <property type="entry name" value="Dus"/>
    <property type="match status" value="1"/>
</dbReference>
<organism evidence="5 6">
    <name type="scientific">Polarella glacialis</name>
    <name type="common">Dinoflagellate</name>
    <dbReference type="NCBI Taxonomy" id="89957"/>
    <lineage>
        <taxon>Eukaryota</taxon>
        <taxon>Sar</taxon>
        <taxon>Alveolata</taxon>
        <taxon>Dinophyceae</taxon>
        <taxon>Suessiales</taxon>
        <taxon>Suessiaceae</taxon>
        <taxon>Polarella</taxon>
    </lineage>
</organism>
<dbReference type="CDD" id="cd02801">
    <property type="entry name" value="DUS_like_FMN"/>
    <property type="match status" value="1"/>
</dbReference>
<name>A0A813H9Q2_POLGL</name>
<keyword evidence="2" id="KW-0521">NADP</keyword>
<keyword evidence="1" id="KW-0820">tRNA-binding</keyword>
<evidence type="ECO:0000313" key="6">
    <source>
        <dbReference type="Proteomes" id="UP000654075"/>
    </source>
</evidence>
<evidence type="ECO:0000313" key="5">
    <source>
        <dbReference type="EMBL" id="CAE8634300.1"/>
    </source>
</evidence>
<sequence>MPCHALAADALPSEHAPACAGRRLQQLLALPASSRRGPLLTRGCPQHGTAAAIAAAGTLAAGFGRSKGSRSVVARASVAAAAPQAVGGDFHVAPMVNITNRHFRKLMRLIAPRAVLWTEMVKARDLLVAPGSRKREPSARAERQRRRLLDFDPCEHPLVLQLAGAEEAQLQQATKLGASWGYTDINLNCGCPKSSARGAHVEDRQVRHGAGLMLDAPKTAALVTAMLEAAAPEVNISVKCRLAARIAAPAGSSEEDEPDEEADYASLLDFVDCVHTASGIFRFVVHERVAILGGSFSMNREAPPLRPGLARRLAMERPQLEVVANGGLLSPQAAVAAWEPPLRGIMVARAVRDQPYSWSLMEAAWRRPEGLSSGPVLQPPLSRRKVLEAYLDYAGEALVDEHRASQGERNSEEGLGPRVAVGLPLLNLFAGEEGEGLWRDRMVEWKNGTGQATGQGLVAAVWHAAEGLSPESLDLPGVRLPPTKEPLSLTSDVHVRAPRSARDNLAPRIQYVHPDVALSPDSSPSQPLRATASRPLEAGALLVVIAPPGALTREQSLGLLGRTPNCEGIRASTEQVARRLGRLMQRPEAMLGINSLCLVSTRPFAAGDTAVLARSEAATVLQELIAPVEGGR</sequence>
<dbReference type="Proteomes" id="UP000654075">
    <property type="component" value="Unassembled WGS sequence"/>
</dbReference>
<comment type="caution">
    <text evidence="5">The sequence shown here is derived from an EMBL/GenBank/DDBJ whole genome shotgun (WGS) entry which is preliminary data.</text>
</comment>
<dbReference type="Gene3D" id="3.20.20.70">
    <property type="entry name" value="Aldolase class I"/>
    <property type="match status" value="1"/>
</dbReference>
<dbReference type="GO" id="GO:0017150">
    <property type="term" value="F:tRNA dihydrouridine synthase activity"/>
    <property type="evidence" value="ECO:0007669"/>
    <property type="project" value="InterPro"/>
</dbReference>
<dbReference type="OrthoDB" id="10262250at2759"/>
<proteinExistence type="predicted"/>
<reference evidence="5" key="1">
    <citation type="submission" date="2021-02" db="EMBL/GenBank/DDBJ databases">
        <authorList>
            <person name="Dougan E. K."/>
            <person name="Rhodes N."/>
            <person name="Thang M."/>
            <person name="Chan C."/>
        </authorList>
    </citation>
    <scope>NUCLEOTIDE SEQUENCE</scope>
</reference>
<dbReference type="AlphaFoldDB" id="A0A813H9Q2"/>